<feature type="transmembrane region" description="Helical" evidence="2">
    <location>
        <begin position="36"/>
        <end position="56"/>
    </location>
</feature>
<evidence type="ECO:0000256" key="2">
    <source>
        <dbReference type="SAM" id="Phobius"/>
    </source>
</evidence>
<evidence type="ECO:0000256" key="1">
    <source>
        <dbReference type="SAM" id="MobiDB-lite"/>
    </source>
</evidence>
<protein>
    <submittedName>
        <fullName evidence="3">Uncharacterized protein</fullName>
    </submittedName>
</protein>
<feature type="transmembrane region" description="Helical" evidence="2">
    <location>
        <begin position="76"/>
        <end position="100"/>
    </location>
</feature>
<dbReference type="RefSeq" id="WP_251484676.1">
    <property type="nucleotide sequence ID" value="NZ_CAJSLV010000013.1"/>
</dbReference>
<keyword evidence="2" id="KW-0472">Membrane</keyword>
<dbReference type="AlphaFoldDB" id="A0A9W4DJ71"/>
<keyword evidence="2" id="KW-1133">Transmembrane helix</keyword>
<comment type="caution">
    <text evidence="3">The sequence shown here is derived from an EMBL/GenBank/DDBJ whole genome shotgun (WGS) entry which is preliminary data.</text>
</comment>
<feature type="region of interest" description="Disordered" evidence="1">
    <location>
        <begin position="1"/>
        <end position="20"/>
    </location>
</feature>
<proteinExistence type="predicted"/>
<accession>A0A9W4DJ71</accession>
<dbReference type="EMBL" id="CAJSLV010000013">
    <property type="protein sequence ID" value="CAG6391192.1"/>
    <property type="molecule type" value="Genomic_DNA"/>
</dbReference>
<gene>
    <name evidence="3" type="ORF">SCOCK_110020</name>
</gene>
<evidence type="ECO:0000313" key="3">
    <source>
        <dbReference type="EMBL" id="CAG6391192.1"/>
    </source>
</evidence>
<sequence length="182" mass="19382">MSHDVPPPPGPPAQPPNSGVPSGNSFDPASVARPDWAILGIGFIVFIFSFFNYYKWEYRGLGINLSSTWSAWHFDHGLFIAWLAMVATVVGAAVVAISLFSPAVQLPQPARALSFLAFAVGFVLYLIAIFAHSDFGPNGGHDFSFWISLVLSGAGAVIALMRAQQTNTALPGPLASLPRIGK</sequence>
<keyword evidence="4" id="KW-1185">Reference proteome</keyword>
<feature type="transmembrane region" description="Helical" evidence="2">
    <location>
        <begin position="112"/>
        <end position="131"/>
    </location>
</feature>
<name>A0A9W4DJ71_9ACTN</name>
<feature type="compositionally biased region" description="Pro residues" evidence="1">
    <location>
        <begin position="1"/>
        <end position="15"/>
    </location>
</feature>
<evidence type="ECO:0000313" key="4">
    <source>
        <dbReference type="Proteomes" id="UP001152519"/>
    </source>
</evidence>
<feature type="transmembrane region" description="Helical" evidence="2">
    <location>
        <begin position="143"/>
        <end position="161"/>
    </location>
</feature>
<keyword evidence="2" id="KW-0812">Transmembrane</keyword>
<organism evidence="3 4">
    <name type="scientific">Actinacidiphila cocklensis</name>
    <dbReference type="NCBI Taxonomy" id="887465"/>
    <lineage>
        <taxon>Bacteria</taxon>
        <taxon>Bacillati</taxon>
        <taxon>Actinomycetota</taxon>
        <taxon>Actinomycetes</taxon>
        <taxon>Kitasatosporales</taxon>
        <taxon>Streptomycetaceae</taxon>
        <taxon>Actinacidiphila</taxon>
    </lineage>
</organism>
<dbReference type="Proteomes" id="UP001152519">
    <property type="component" value="Unassembled WGS sequence"/>
</dbReference>
<reference evidence="3" key="1">
    <citation type="submission" date="2021-05" db="EMBL/GenBank/DDBJ databases">
        <authorList>
            <person name="Arsene-Ploetze F."/>
        </authorList>
    </citation>
    <scope>NUCLEOTIDE SEQUENCE</scope>
    <source>
        <strain evidence="3">DSM 42138</strain>
    </source>
</reference>